<proteinExistence type="predicted"/>
<reference evidence="2" key="1">
    <citation type="journal article" date="2024" name="Int. J. Syst. Evol. Microbiol.">
        <title>Polycladomyces zharkentensis sp. nov., a novel thermophilic cellulose- and starch-degrading member of the Bacillota from a geothermal aquifer in Kazakhstan.</title>
        <authorList>
            <person name="Mashzhan A."/>
            <person name="Kistaubayeva A."/>
            <person name="Javier-Lopez R."/>
            <person name="Bissenova U."/>
            <person name="Bissenbay A."/>
            <person name="Birkeland N.K."/>
        </authorList>
    </citation>
    <scope>NUCLEOTIDE SEQUENCE</scope>
    <source>
        <strain evidence="2">ZKZ2T</strain>
    </source>
</reference>
<protein>
    <submittedName>
        <fullName evidence="2">DUF3850 domain-containing protein</fullName>
    </submittedName>
</protein>
<comment type="caution">
    <text evidence="2">The sequence shown here is derived from an EMBL/GenBank/DDBJ whole genome shotgun (WGS) entry which is preliminary data.</text>
</comment>
<feature type="domain" description="DUF3850" evidence="1">
    <location>
        <begin position="2"/>
        <end position="76"/>
    </location>
</feature>
<sequence length="93" mass="11074">MIHKLKIWSECFEAVLRDQKRVEIRKEDRGFKVGHYLLLQEWDPERESYTGREVVRRITHIVKGDEGLQPGYVALSLTDPKWFQSAGDPRDRY</sequence>
<dbReference type="Gene3D" id="2.30.130.30">
    <property type="entry name" value="Hypothetical protein"/>
    <property type="match status" value="1"/>
</dbReference>
<dbReference type="InterPro" id="IPR015947">
    <property type="entry name" value="PUA-like_sf"/>
</dbReference>
<accession>A0ABS2WN92</accession>
<dbReference type="SUPFAM" id="SSF88697">
    <property type="entry name" value="PUA domain-like"/>
    <property type="match status" value="1"/>
</dbReference>
<name>A0ABS2WN92_9BACL</name>
<dbReference type="EMBL" id="JAFHAP010000019">
    <property type="protein sequence ID" value="MBN2910977.1"/>
    <property type="molecule type" value="Genomic_DNA"/>
</dbReference>
<keyword evidence="3" id="KW-1185">Reference proteome</keyword>
<evidence type="ECO:0000259" key="1">
    <source>
        <dbReference type="Pfam" id="PF12961"/>
    </source>
</evidence>
<dbReference type="Pfam" id="PF12961">
    <property type="entry name" value="DUF3850"/>
    <property type="match status" value="1"/>
</dbReference>
<organism evidence="2 3">
    <name type="scientific">Polycladomyces zharkentensis</name>
    <dbReference type="NCBI Taxonomy" id="2807616"/>
    <lineage>
        <taxon>Bacteria</taxon>
        <taxon>Bacillati</taxon>
        <taxon>Bacillota</taxon>
        <taxon>Bacilli</taxon>
        <taxon>Bacillales</taxon>
        <taxon>Thermoactinomycetaceae</taxon>
        <taxon>Polycladomyces</taxon>
    </lineage>
</organism>
<dbReference type="InterPro" id="IPR039440">
    <property type="entry name" value="DUF3850"/>
</dbReference>
<evidence type="ECO:0000313" key="2">
    <source>
        <dbReference type="EMBL" id="MBN2910977.1"/>
    </source>
</evidence>
<evidence type="ECO:0000313" key="3">
    <source>
        <dbReference type="Proteomes" id="UP001177120"/>
    </source>
</evidence>
<gene>
    <name evidence="2" type="ORF">JQC72_15900</name>
</gene>
<dbReference type="Proteomes" id="UP001177120">
    <property type="component" value="Unassembled WGS sequence"/>
</dbReference>